<dbReference type="PANTHER" id="PTHR43792">
    <property type="entry name" value="GNAT FAMILY, PUTATIVE (AFU_ORTHOLOGUE AFUA_3G00765)-RELATED-RELATED"/>
    <property type="match status" value="1"/>
</dbReference>
<dbReference type="RefSeq" id="WP_207178388.1">
    <property type="nucleotide sequence ID" value="NZ_AP024145.1"/>
</dbReference>
<dbReference type="EMBL" id="AP024145">
    <property type="protein sequence ID" value="BCM85438.1"/>
    <property type="molecule type" value="Genomic_DNA"/>
</dbReference>
<dbReference type="KEGG" id="mind:mvi_38990"/>
<dbReference type="InterPro" id="IPR000182">
    <property type="entry name" value="GNAT_dom"/>
</dbReference>
<dbReference type="GO" id="GO:0016747">
    <property type="term" value="F:acyltransferase activity, transferring groups other than amino-acyl groups"/>
    <property type="evidence" value="ECO:0007669"/>
    <property type="project" value="InterPro"/>
</dbReference>
<feature type="domain" description="N-acetyltransferase" evidence="1">
    <location>
        <begin position="13"/>
        <end position="171"/>
    </location>
</feature>
<dbReference type="InterPro" id="IPR051531">
    <property type="entry name" value="N-acetyltransferase"/>
</dbReference>
<sequence length="221" mass="24685">MPIPKRAITTGRLVLRPVQTTDAARAVDILSVWGVSRNLSRTAFPPDPCEIERWFADHAREWEMGEAYRFAITCNGTMIGVVDIDRVVRAEARIGSWLDRAAWGRGYASEAGAALVRFAFSVARLTVLRAGHACDNPASGRVLTKLGFTRSRAAPVFSRPRGETIMQWRYVLRQGSADTDAHDLDEQDRVRPLSLGRLLMSSPLTDEDLPLRAYEARDVEF</sequence>
<dbReference type="Gene3D" id="3.40.630.30">
    <property type="match status" value="1"/>
</dbReference>
<gene>
    <name evidence="2" type="ORF">mvi_38990</name>
</gene>
<proteinExistence type="predicted"/>
<dbReference type="AlphaFoldDB" id="A0A8H8WWC7"/>
<evidence type="ECO:0000259" key="1">
    <source>
        <dbReference type="PROSITE" id="PS51186"/>
    </source>
</evidence>
<dbReference type="SUPFAM" id="SSF55729">
    <property type="entry name" value="Acyl-CoA N-acyltransferases (Nat)"/>
    <property type="match status" value="1"/>
</dbReference>
<dbReference type="Pfam" id="PF13302">
    <property type="entry name" value="Acetyltransf_3"/>
    <property type="match status" value="1"/>
</dbReference>
<accession>A0A8H8WWC7</accession>
<evidence type="ECO:0000313" key="3">
    <source>
        <dbReference type="Proteomes" id="UP000663508"/>
    </source>
</evidence>
<protein>
    <recommendedName>
        <fullName evidence="1">N-acetyltransferase domain-containing protein</fullName>
    </recommendedName>
</protein>
<name>A0A8H8WWC7_9HYPH</name>
<dbReference type="InterPro" id="IPR016181">
    <property type="entry name" value="Acyl_CoA_acyltransferase"/>
</dbReference>
<reference evidence="2" key="1">
    <citation type="submission" date="2020-11" db="EMBL/GenBank/DDBJ databases">
        <title>Complete genome sequence of a novel pathogenic Methylobacterium strain isolated from rice in Vietnam.</title>
        <authorList>
            <person name="Lai K."/>
            <person name="Okazaki S."/>
            <person name="Higashi K."/>
            <person name="Mori H."/>
            <person name="Toyoda A."/>
            <person name="Kurokawa K."/>
        </authorList>
    </citation>
    <scope>NUCLEOTIDE SEQUENCE</scope>
    <source>
        <strain evidence="2">VL1</strain>
    </source>
</reference>
<dbReference type="Proteomes" id="UP000663508">
    <property type="component" value="Chromosome"/>
</dbReference>
<dbReference type="PROSITE" id="PS51186">
    <property type="entry name" value="GNAT"/>
    <property type="match status" value="1"/>
</dbReference>
<organism evidence="2 3">
    <name type="scientific">Methylobacterium indicum</name>
    <dbReference type="NCBI Taxonomy" id="1775910"/>
    <lineage>
        <taxon>Bacteria</taxon>
        <taxon>Pseudomonadati</taxon>
        <taxon>Pseudomonadota</taxon>
        <taxon>Alphaproteobacteria</taxon>
        <taxon>Hyphomicrobiales</taxon>
        <taxon>Methylobacteriaceae</taxon>
        <taxon>Methylobacterium</taxon>
    </lineage>
</organism>
<evidence type="ECO:0000313" key="2">
    <source>
        <dbReference type="EMBL" id="BCM85438.1"/>
    </source>
</evidence>